<evidence type="ECO:0000313" key="2">
    <source>
        <dbReference type="EMBL" id="RUM97351.1"/>
    </source>
</evidence>
<dbReference type="RefSeq" id="WP_128625159.1">
    <property type="nucleotide sequence ID" value="NZ_ML133511.1"/>
</dbReference>
<keyword evidence="3" id="KW-1185">Reference proteome</keyword>
<organism evidence="2 3">
    <name type="scientific">Borborobacter arsenicus</name>
    <dbReference type="NCBI Taxonomy" id="1851146"/>
    <lineage>
        <taxon>Bacteria</taxon>
        <taxon>Pseudomonadati</taxon>
        <taxon>Pseudomonadota</taxon>
        <taxon>Alphaproteobacteria</taxon>
        <taxon>Hyphomicrobiales</taxon>
        <taxon>Phyllobacteriaceae</taxon>
        <taxon>Borborobacter</taxon>
    </lineage>
</organism>
<evidence type="ECO:0000313" key="3">
    <source>
        <dbReference type="Proteomes" id="UP000281647"/>
    </source>
</evidence>
<dbReference type="AlphaFoldDB" id="A0A432V5B6"/>
<dbReference type="Proteomes" id="UP000281647">
    <property type="component" value="Unassembled WGS sequence"/>
</dbReference>
<name>A0A432V5B6_9HYPH</name>
<comment type="caution">
    <text evidence="2">The sequence shown here is derived from an EMBL/GenBank/DDBJ whole genome shotgun (WGS) entry which is preliminary data.</text>
</comment>
<dbReference type="OrthoDB" id="8437243at2"/>
<gene>
    <name evidence="2" type="ORF">EET67_13390</name>
</gene>
<accession>A0A432V5B6</accession>
<proteinExistence type="predicted"/>
<reference evidence="2 3" key="1">
    <citation type="submission" date="2018-11" db="EMBL/GenBank/DDBJ databases">
        <title>Pseudaminobacter arsenicus sp. nov., an arsenic-resistant bacterium isolated from arsenic-rich aquifers.</title>
        <authorList>
            <person name="Mu Y."/>
        </authorList>
    </citation>
    <scope>NUCLEOTIDE SEQUENCE [LARGE SCALE GENOMIC DNA]</scope>
    <source>
        <strain evidence="2 3">CB3</strain>
    </source>
</reference>
<feature type="region of interest" description="Disordered" evidence="1">
    <location>
        <begin position="152"/>
        <end position="177"/>
    </location>
</feature>
<dbReference type="Pfam" id="PF10098">
    <property type="entry name" value="DUF2336"/>
    <property type="match status" value="1"/>
</dbReference>
<protein>
    <submittedName>
        <fullName evidence="2">DUF2336 domain-containing protein</fullName>
    </submittedName>
</protein>
<evidence type="ECO:0000256" key="1">
    <source>
        <dbReference type="SAM" id="MobiDB-lite"/>
    </source>
</evidence>
<dbReference type="EMBL" id="RKST01000012">
    <property type="protein sequence ID" value="RUM97351.1"/>
    <property type="molecule type" value="Genomic_DNA"/>
</dbReference>
<dbReference type="InterPro" id="IPR019285">
    <property type="entry name" value="DUF2336"/>
</dbReference>
<feature type="region of interest" description="Disordered" evidence="1">
    <location>
        <begin position="300"/>
        <end position="323"/>
    </location>
</feature>
<sequence>MSSSEFRQLAMKGEAGKAERLFRAAVSAFCSLTRPSRREIAQFEDLAVPLFDMVSLEARRFAAAALSECEYAPIALVRLLGNQPVDVAAPLIIRSPVLRDIDLIALIGRHGLAHARVIARRANLNPAISDLIRALENPKLVRLPISNIRPQQADQALEEAGDDSTGNSARPLPGTSAENARRRLRSMMVSSSPADQRVQKPHPVSSYVSLRDAALSGDAGSFAGALAKAIGIAAPAGPALAEASGSSSLMALLRYLYLTEERAFLVMAAAFPGRFSHVDAIRGFIEDYRRIDPAKAEAVVSQWKSRQPSSPVEAKSPFRLRAS</sequence>